<gene>
    <name evidence="1" type="ORF">WESB_2564</name>
</gene>
<proteinExistence type="predicted"/>
<name>K0JN41_BRAPL</name>
<sequence length="67" mass="8097">MFKICTSKTVFKSIKQLHNYLILQNKDVLIKILSDLYKLDETKNIKKYSTEELINFILDYFKNDYDL</sequence>
<dbReference type="EMBL" id="HE793032">
    <property type="protein sequence ID" value="CCG58026.1"/>
    <property type="molecule type" value="Genomic_DNA"/>
</dbReference>
<dbReference type="OrthoDB" id="9886166at2"/>
<reference evidence="1 2" key="1">
    <citation type="journal article" date="2012" name="BMC Genomics">
        <title>Comparative genomics of Brachyspira pilosicoli strains: genome rearrangements, reductions and correlation of genetic compliment with phenotypic diversity.</title>
        <authorList>
            <person name="Mappley L.J."/>
            <person name="Black M.L."/>
            <person name="Abuoun M."/>
            <person name="Darby A.C."/>
            <person name="Woodward M.J."/>
            <person name="Parkhill J."/>
            <person name="Turner A.K."/>
            <person name="Bellgard M.I."/>
            <person name="La T."/>
            <person name="Phillips N.D."/>
            <person name="La Ragione R.M."/>
            <person name="Hampson D.J."/>
        </authorList>
    </citation>
    <scope>NUCLEOTIDE SEQUENCE [LARGE SCALE GENOMIC DNA]</scope>
    <source>
        <strain evidence="1">WesB</strain>
    </source>
</reference>
<dbReference type="Proteomes" id="UP000003759">
    <property type="component" value="Chromosome"/>
</dbReference>
<organism evidence="1 2">
    <name type="scientific">Brachyspira pilosicoli WesB</name>
    <dbReference type="NCBI Taxonomy" id="1161918"/>
    <lineage>
        <taxon>Bacteria</taxon>
        <taxon>Pseudomonadati</taxon>
        <taxon>Spirochaetota</taxon>
        <taxon>Spirochaetia</taxon>
        <taxon>Brachyspirales</taxon>
        <taxon>Brachyspiraceae</taxon>
        <taxon>Brachyspira</taxon>
    </lineage>
</organism>
<protein>
    <submittedName>
        <fullName evidence="1">Unclassified</fullName>
    </submittedName>
</protein>
<accession>K0JN41</accession>
<dbReference type="AlphaFoldDB" id="K0JN41"/>
<dbReference type="KEGG" id="bpw:WESB_2564"/>
<dbReference type="HOGENOM" id="CLU_2804021_0_0_12"/>
<dbReference type="PATRIC" id="fig|1161918.5.peg.2124"/>
<dbReference type="RefSeq" id="WP_014934077.1">
    <property type="nucleotide sequence ID" value="NC_018604.1"/>
</dbReference>
<evidence type="ECO:0000313" key="2">
    <source>
        <dbReference type="Proteomes" id="UP000003759"/>
    </source>
</evidence>
<evidence type="ECO:0000313" key="1">
    <source>
        <dbReference type="EMBL" id="CCG58026.1"/>
    </source>
</evidence>